<dbReference type="PANTHER" id="PTHR46558">
    <property type="entry name" value="TRACRIPTIONAL REGULATORY PROTEIN-RELATED-RELATED"/>
    <property type="match status" value="1"/>
</dbReference>
<name>A0A1J1D1W0_CLOSG</name>
<dbReference type="PROSITE" id="PS50943">
    <property type="entry name" value="HTH_CROC1"/>
    <property type="match status" value="1"/>
</dbReference>
<organism evidence="2 3">
    <name type="scientific">Clostridium sporogenes</name>
    <dbReference type="NCBI Taxonomy" id="1509"/>
    <lineage>
        <taxon>Bacteria</taxon>
        <taxon>Bacillati</taxon>
        <taxon>Bacillota</taxon>
        <taxon>Clostridia</taxon>
        <taxon>Eubacteriales</taxon>
        <taxon>Clostridiaceae</taxon>
        <taxon>Clostridium</taxon>
    </lineage>
</organism>
<dbReference type="Pfam" id="PF01381">
    <property type="entry name" value="HTH_3"/>
    <property type="match status" value="1"/>
</dbReference>
<dbReference type="InterPro" id="IPR001387">
    <property type="entry name" value="Cro/C1-type_HTH"/>
</dbReference>
<dbReference type="SMART" id="SM00530">
    <property type="entry name" value="HTH_XRE"/>
    <property type="match status" value="1"/>
</dbReference>
<gene>
    <name evidence="2" type="ORF">NPD5_301</name>
</gene>
<reference evidence="2 3" key="1">
    <citation type="submission" date="2015-11" db="EMBL/GenBank/DDBJ databases">
        <authorList>
            <person name="Hill K.K."/>
            <person name="Shirey T.B."/>
            <person name="Raphael B."/>
            <person name="Daligault H.E."/>
            <person name="Davenport K.W."/>
            <person name="Bruce D.C."/>
            <person name="Foley B.T."/>
            <person name="Johnson S.L."/>
        </authorList>
    </citation>
    <scope>NUCLEOTIDE SEQUENCE [LARGE SCALE GENOMIC DNA]</scope>
    <source>
        <strain evidence="2 3">CDC_1632</strain>
    </source>
</reference>
<accession>A0A1J1D1W0</accession>
<dbReference type="SUPFAM" id="SSF47413">
    <property type="entry name" value="lambda repressor-like DNA-binding domains"/>
    <property type="match status" value="1"/>
</dbReference>
<evidence type="ECO:0000313" key="2">
    <source>
        <dbReference type="EMBL" id="APH15034.1"/>
    </source>
</evidence>
<dbReference type="AlphaFoldDB" id="A0A1J1D1W0"/>
<dbReference type="PANTHER" id="PTHR46558:SF11">
    <property type="entry name" value="HTH-TYPE TRANSCRIPTIONAL REGULATOR XRE"/>
    <property type="match status" value="1"/>
</dbReference>
<protein>
    <submittedName>
        <fullName evidence="2">Helix-turn-helix family protein</fullName>
    </submittedName>
</protein>
<dbReference type="Proteomes" id="UP000182204">
    <property type="component" value="Chromosome"/>
</dbReference>
<keyword evidence="1" id="KW-0238">DNA-binding</keyword>
<dbReference type="InterPro" id="IPR010982">
    <property type="entry name" value="Lambda_DNA-bd_dom_sf"/>
</dbReference>
<dbReference type="RefSeq" id="WP_061295788.1">
    <property type="nucleotide sequence ID" value="NZ_CP013242.1"/>
</dbReference>
<sequence>MALKNRLKEIRMTEYMLGQKEFAKMLKIANTTYCQWESGICNPKLELAFTIAKKLNKKTDEIWYLE</sequence>
<dbReference type="Gene3D" id="1.10.260.40">
    <property type="entry name" value="lambda repressor-like DNA-binding domains"/>
    <property type="match status" value="1"/>
</dbReference>
<evidence type="ECO:0000313" key="3">
    <source>
        <dbReference type="Proteomes" id="UP000182204"/>
    </source>
</evidence>
<dbReference type="CDD" id="cd00093">
    <property type="entry name" value="HTH_XRE"/>
    <property type="match status" value="1"/>
</dbReference>
<evidence type="ECO:0000256" key="1">
    <source>
        <dbReference type="ARBA" id="ARBA00023125"/>
    </source>
</evidence>
<proteinExistence type="predicted"/>
<dbReference type="GO" id="GO:0003677">
    <property type="term" value="F:DNA binding"/>
    <property type="evidence" value="ECO:0007669"/>
    <property type="project" value="UniProtKB-KW"/>
</dbReference>
<dbReference type="EMBL" id="CP013243">
    <property type="protein sequence ID" value="APH15034.1"/>
    <property type="molecule type" value="Genomic_DNA"/>
</dbReference>